<evidence type="ECO:0008006" key="5">
    <source>
        <dbReference type="Google" id="ProtNLM"/>
    </source>
</evidence>
<sequence length="625" mass="70827">MKKKGLMVWTILTFVSIVILVFGFAFSSVTPVVGLYSDGIANANLGTLALADLYHPFVFGYETFFVKEFSWCWNTGLTIGIIALWLIVEIILIVMMAVKKKWKYLGYIFFFLLVAVLGLYVIWYVLDTANTGSLTIARQMVTSGTDYFGALTFGDIPTAGVKNIAFSIFIYVLLLGCLLTLVMTIGTFFVIFARLVKAPKVEKVKKETPVIEETPVAPLEAPIEETKEVPVAPKKKKVVLIVKRYDAFKDAREPVIQRETNYPHEKLDVKPLTREDIRAVLREELDAREAKERKERNELNFINETVHAEVSTPKKEAISVSEADLSKEVKEAPQIPTPVIIAIPEPVKEEEKVEKKTEVVKEPSLSKDQVRDIIRDELTKALEEIKNQEPEVEEEVIEETRNVPVKVIEKIIEKHIEVPVEKIVEKPVEVIKEVPVEKPVEEIKVEEPKVSEVEEAAEEPVIQEESSEVKEAAPKIERIPFSTRIQEADEELKDNYNHIKSLLMSYGLKNRVSNGGDAFRLHKVTYCKITVAGKSLKLYLALDPNDYKNSTLPIKDASSKEIYKDIPLVFKVKSGLSLRRAEQLITEMMDKHGIEQADRVEIKDYASHLADEETSSEDEAYEDED</sequence>
<protein>
    <recommendedName>
        <fullName evidence="5">DNA translocase FtsK</fullName>
    </recommendedName>
</protein>
<accession>A0A9D9GV47</accession>
<feature type="transmembrane region" description="Helical" evidence="2">
    <location>
        <begin position="7"/>
        <end position="26"/>
    </location>
</feature>
<proteinExistence type="predicted"/>
<feature type="transmembrane region" description="Helical" evidence="2">
    <location>
        <begin position="77"/>
        <end position="98"/>
    </location>
</feature>
<dbReference type="AlphaFoldDB" id="A0A9D9GV47"/>
<dbReference type="Proteomes" id="UP000823613">
    <property type="component" value="Unassembled WGS sequence"/>
</dbReference>
<organism evidence="3 4">
    <name type="scientific">Candidatus Onthovivens merdipullorum</name>
    <dbReference type="NCBI Taxonomy" id="2840889"/>
    <lineage>
        <taxon>Bacteria</taxon>
        <taxon>Bacillati</taxon>
        <taxon>Bacillota</taxon>
        <taxon>Bacilli</taxon>
        <taxon>Bacillales</taxon>
        <taxon>Candidatus Onthovivens</taxon>
    </lineage>
</organism>
<evidence type="ECO:0000256" key="2">
    <source>
        <dbReference type="SAM" id="Phobius"/>
    </source>
</evidence>
<evidence type="ECO:0000256" key="1">
    <source>
        <dbReference type="SAM" id="Coils"/>
    </source>
</evidence>
<dbReference type="EMBL" id="JADIMY010000130">
    <property type="protein sequence ID" value="MBO8428255.1"/>
    <property type="molecule type" value="Genomic_DNA"/>
</dbReference>
<feature type="transmembrane region" description="Helical" evidence="2">
    <location>
        <begin position="168"/>
        <end position="196"/>
    </location>
</feature>
<feature type="transmembrane region" description="Helical" evidence="2">
    <location>
        <begin position="105"/>
        <end position="126"/>
    </location>
</feature>
<evidence type="ECO:0000313" key="3">
    <source>
        <dbReference type="EMBL" id="MBO8428255.1"/>
    </source>
</evidence>
<keyword evidence="2" id="KW-0812">Transmembrane</keyword>
<comment type="caution">
    <text evidence="3">The sequence shown here is derived from an EMBL/GenBank/DDBJ whole genome shotgun (WGS) entry which is preliminary data.</text>
</comment>
<gene>
    <name evidence="3" type="ORF">IAC58_06910</name>
</gene>
<keyword evidence="2" id="KW-1133">Transmembrane helix</keyword>
<reference evidence="3" key="2">
    <citation type="journal article" date="2021" name="PeerJ">
        <title>Extensive microbial diversity within the chicken gut microbiome revealed by metagenomics and culture.</title>
        <authorList>
            <person name="Gilroy R."/>
            <person name="Ravi A."/>
            <person name="Getino M."/>
            <person name="Pursley I."/>
            <person name="Horton D.L."/>
            <person name="Alikhan N.F."/>
            <person name="Baker D."/>
            <person name="Gharbi K."/>
            <person name="Hall N."/>
            <person name="Watson M."/>
            <person name="Adriaenssens E.M."/>
            <person name="Foster-Nyarko E."/>
            <person name="Jarju S."/>
            <person name="Secka A."/>
            <person name="Antonio M."/>
            <person name="Oren A."/>
            <person name="Chaudhuri R.R."/>
            <person name="La Ragione R."/>
            <person name="Hildebrand F."/>
            <person name="Pallen M.J."/>
        </authorList>
    </citation>
    <scope>NUCLEOTIDE SEQUENCE</scope>
    <source>
        <strain evidence="3">11159</strain>
    </source>
</reference>
<feature type="coiled-coil region" evidence="1">
    <location>
        <begin position="375"/>
        <end position="402"/>
    </location>
</feature>
<keyword evidence="2" id="KW-0472">Membrane</keyword>
<reference evidence="3" key="1">
    <citation type="submission" date="2020-10" db="EMBL/GenBank/DDBJ databases">
        <authorList>
            <person name="Gilroy R."/>
        </authorList>
    </citation>
    <scope>NUCLEOTIDE SEQUENCE</scope>
    <source>
        <strain evidence="3">11159</strain>
    </source>
</reference>
<name>A0A9D9GV47_9BACL</name>
<keyword evidence="1" id="KW-0175">Coiled coil</keyword>
<evidence type="ECO:0000313" key="4">
    <source>
        <dbReference type="Proteomes" id="UP000823613"/>
    </source>
</evidence>